<dbReference type="AlphaFoldDB" id="A0A1S3HKC9"/>
<dbReference type="RefSeq" id="XP_013385454.1">
    <property type="nucleotide sequence ID" value="XM_013530000.1"/>
</dbReference>
<dbReference type="InParanoid" id="A0A1S3HKC9"/>
<accession>A0A1S3HKC9</accession>
<dbReference type="PANTHER" id="PTHR43658">
    <property type="entry name" value="SHORT-CHAIN DEHYDROGENASE/REDUCTASE"/>
    <property type="match status" value="1"/>
</dbReference>
<keyword evidence="1" id="KW-0560">Oxidoreductase</keyword>
<evidence type="ECO:0000313" key="2">
    <source>
        <dbReference type="Proteomes" id="UP000085678"/>
    </source>
</evidence>
<dbReference type="GO" id="GO:0008670">
    <property type="term" value="F:2,4-dienoyl-CoA reductase (NADPH) activity"/>
    <property type="evidence" value="ECO:0007669"/>
    <property type="project" value="TreeGrafter"/>
</dbReference>
<proteinExistence type="predicted"/>
<dbReference type="Gene3D" id="3.40.50.720">
    <property type="entry name" value="NAD(P)-binding Rossmann-like Domain"/>
    <property type="match status" value="1"/>
</dbReference>
<name>A0A1S3HKC9_LINAN</name>
<dbReference type="GO" id="GO:0006635">
    <property type="term" value="P:fatty acid beta-oxidation"/>
    <property type="evidence" value="ECO:0007669"/>
    <property type="project" value="TreeGrafter"/>
</dbReference>
<evidence type="ECO:0000313" key="3">
    <source>
        <dbReference type="RefSeq" id="XP_013385454.1"/>
    </source>
</evidence>
<dbReference type="PRINTS" id="PR00081">
    <property type="entry name" value="GDHRDH"/>
</dbReference>
<dbReference type="SUPFAM" id="SSF51735">
    <property type="entry name" value="NAD(P)-binding Rossmann-fold domains"/>
    <property type="match status" value="1"/>
</dbReference>
<dbReference type="PANTHER" id="PTHR43658:SF8">
    <property type="entry name" value="17-BETA-HYDROXYSTEROID DEHYDROGENASE 14-RELATED"/>
    <property type="match status" value="1"/>
</dbReference>
<dbReference type="InterPro" id="IPR002347">
    <property type="entry name" value="SDR_fam"/>
</dbReference>
<evidence type="ECO:0000256" key="1">
    <source>
        <dbReference type="ARBA" id="ARBA00023002"/>
    </source>
</evidence>
<dbReference type="CDD" id="cd05369">
    <property type="entry name" value="TER_DECR_SDR_a"/>
    <property type="match status" value="1"/>
</dbReference>
<dbReference type="KEGG" id="lak:106155259"/>
<dbReference type="GeneID" id="106155259"/>
<keyword evidence="2" id="KW-1185">Reference proteome</keyword>
<gene>
    <name evidence="3" type="primary">LOC106155259</name>
</gene>
<protein>
    <submittedName>
        <fullName evidence="3">2,4-dienoyl-CoA reductase, mitochondrial isoform X1</fullName>
    </submittedName>
</protein>
<dbReference type="InterPro" id="IPR036291">
    <property type="entry name" value="NAD(P)-bd_dom_sf"/>
</dbReference>
<dbReference type="OrthoDB" id="1888931at2759"/>
<organism evidence="2 3">
    <name type="scientific">Lingula anatina</name>
    <name type="common">Brachiopod</name>
    <name type="synonym">Lingula unguis</name>
    <dbReference type="NCBI Taxonomy" id="7574"/>
    <lineage>
        <taxon>Eukaryota</taxon>
        <taxon>Metazoa</taxon>
        <taxon>Spiralia</taxon>
        <taxon>Lophotrochozoa</taxon>
        <taxon>Brachiopoda</taxon>
        <taxon>Linguliformea</taxon>
        <taxon>Lingulata</taxon>
        <taxon>Lingulida</taxon>
        <taxon>Linguloidea</taxon>
        <taxon>Lingulidae</taxon>
        <taxon>Lingula</taxon>
    </lineage>
</organism>
<dbReference type="STRING" id="7574.A0A1S3HKC9"/>
<sequence length="343" mass="36987">MAASWSWSHKLCRALLIRCPTAKNGKPFKPHTVSRAFSISHTYQSDDRTQHFQPQSAPMLPAGAFSGKVAIVTGGGTGLGKGMAARLSELGAQVVIASRNFEALQKTAEEIADKTNNKVFPIPMNVRDPESVKAAIDKMEEVCGLPHVVINNAAGNFISPTERLSPNAWKTVVDIVLNGTANVTLDVGKRLIKAKQGAAFLAITATYTSSGSGYVVPSAAAKAGVEAMTTSLAAEWGKYGMRFNCIAPGPIKTKGAFSRLDPTGEWEKMIEKRNPTRRLGEIEEHANLASYVVSDFASWLTGSVIRFDGGEFPSLAGEFNSMDMIPPEQWDMLEQLIRQTKGS</sequence>
<dbReference type="Proteomes" id="UP000085678">
    <property type="component" value="Unplaced"/>
</dbReference>
<dbReference type="Pfam" id="PF13561">
    <property type="entry name" value="adh_short_C2"/>
    <property type="match status" value="1"/>
</dbReference>
<dbReference type="OMA" id="GKAMTKY"/>
<dbReference type="GO" id="GO:0005739">
    <property type="term" value="C:mitochondrion"/>
    <property type="evidence" value="ECO:0007669"/>
    <property type="project" value="TreeGrafter"/>
</dbReference>
<reference evidence="3" key="1">
    <citation type="submission" date="2025-08" db="UniProtKB">
        <authorList>
            <consortium name="RefSeq"/>
        </authorList>
    </citation>
    <scope>IDENTIFICATION</scope>
    <source>
        <tissue evidence="3">Gonads</tissue>
    </source>
</reference>